<dbReference type="EnsemblFungi" id="FOXG_08384T0">
    <property type="protein sequence ID" value="FOXG_08384P0"/>
    <property type="gene ID" value="FOXG_08384"/>
</dbReference>
<feature type="region of interest" description="Disordered" evidence="2">
    <location>
        <begin position="221"/>
        <end position="241"/>
    </location>
</feature>
<evidence type="ECO:0000313" key="3">
    <source>
        <dbReference type="EnsemblFungi" id="FOXG_08384P0"/>
    </source>
</evidence>
<dbReference type="Pfam" id="PF00995">
    <property type="entry name" value="Sec1"/>
    <property type="match status" value="1"/>
</dbReference>
<dbReference type="Proteomes" id="UP000002489">
    <property type="component" value="Unassembled WGS sequence"/>
</dbReference>
<dbReference type="GO" id="GO:0016192">
    <property type="term" value="P:vesicle-mediated transport"/>
    <property type="evidence" value="ECO:0007669"/>
    <property type="project" value="InterPro"/>
</dbReference>
<accession>A0A0D2XWL8</accession>
<dbReference type="InterPro" id="IPR027482">
    <property type="entry name" value="Sec1-like_dom2"/>
</dbReference>
<protein>
    <submittedName>
        <fullName evidence="3">Uncharacterized protein</fullName>
    </submittedName>
</protein>
<dbReference type="InterPro" id="IPR036045">
    <property type="entry name" value="Sec1-like_sf"/>
</dbReference>
<sequence>MGLSVIQEQHDAILGQIKKITRGDWKCLIVDENSKKIIDNVVKEDDILNNNIATIERIENRREPNPEMDAIYILSPESFAVECLLADFEMRRYRSYYLVWTGLLDPSLRRKIDDFPGARQLRAGFQTMFVDFLPRESHLVTLRDPWSFPMLFHPACNAIVPTHMKSLAQKIAGLCITLGEYPKVRYYKAAKRTPRGSRPLHSPGSICPRKSSMRMRNGILASRHPHHGHRRHSSSQTDRWI</sequence>
<feature type="compositionally biased region" description="Basic residues" evidence="2">
    <location>
        <begin position="223"/>
        <end position="233"/>
    </location>
</feature>
<dbReference type="PANTHER" id="PTHR11679">
    <property type="entry name" value="VESICLE PROTEIN SORTING-ASSOCIATED"/>
    <property type="match status" value="1"/>
</dbReference>
<proteinExistence type="inferred from homology"/>
<reference evidence="4" key="1">
    <citation type="journal article" date="2012" name="Mol. Plant Microbe Interact.">
        <title>A highly conserved effector in Fusarium oxysporum is required for full virulence on Arabidopsis.</title>
        <authorList>
            <person name="Thatcher L.F."/>
            <person name="Gardiner D.M."/>
            <person name="Kazan K."/>
            <person name="Manners J."/>
        </authorList>
    </citation>
    <scope>NUCLEOTIDE SEQUENCE [LARGE SCALE GENOMIC DNA]</scope>
    <source>
        <strain evidence="4">Fo5176</strain>
    </source>
</reference>
<dbReference type="Gene3D" id="3.40.50.2060">
    <property type="match status" value="1"/>
</dbReference>
<feature type="region of interest" description="Disordered" evidence="2">
    <location>
        <begin position="192"/>
        <end position="211"/>
    </location>
</feature>
<dbReference type="SUPFAM" id="SSF56815">
    <property type="entry name" value="Sec1/munc18-like (SM) proteins"/>
    <property type="match status" value="1"/>
</dbReference>
<evidence type="ECO:0000256" key="2">
    <source>
        <dbReference type="SAM" id="MobiDB-lite"/>
    </source>
</evidence>
<dbReference type="InterPro" id="IPR043154">
    <property type="entry name" value="Sec-1-like_dom1"/>
</dbReference>
<evidence type="ECO:0000256" key="1">
    <source>
        <dbReference type="ARBA" id="ARBA00009884"/>
    </source>
</evidence>
<dbReference type="AlphaFoldDB" id="A0A0D2XWL8"/>
<name>A0A0D2XWL8_FUSOF</name>
<reference evidence="3" key="2">
    <citation type="submission" date="2025-08" db="UniProtKB">
        <authorList>
            <consortium name="EnsemblFungi"/>
        </authorList>
    </citation>
    <scope>IDENTIFICATION</scope>
    <source>
        <strain evidence="3">4287 / CBS 123668 / FGSC 9935 / NRRL 34936</strain>
    </source>
</reference>
<evidence type="ECO:0000313" key="4">
    <source>
        <dbReference type="Proteomes" id="UP000002489"/>
    </source>
</evidence>
<comment type="similarity">
    <text evidence="1">Belongs to the STXBP/unc-18/SEC1 family.</text>
</comment>
<dbReference type="Gene3D" id="3.40.50.1910">
    <property type="match status" value="1"/>
</dbReference>
<organism evidence="3 4">
    <name type="scientific">Fusarium oxysporum (strain Fo5176)</name>
    <name type="common">Fusarium vascular wilt</name>
    <dbReference type="NCBI Taxonomy" id="660025"/>
    <lineage>
        <taxon>Eukaryota</taxon>
        <taxon>Fungi</taxon>
        <taxon>Dikarya</taxon>
        <taxon>Ascomycota</taxon>
        <taxon>Pezizomycotina</taxon>
        <taxon>Sordariomycetes</taxon>
        <taxon>Hypocreomycetidae</taxon>
        <taxon>Hypocreales</taxon>
        <taxon>Nectriaceae</taxon>
        <taxon>Fusarium</taxon>
        <taxon>Fusarium oxysporum species complex</taxon>
    </lineage>
</organism>
<dbReference type="STRING" id="426428.A0A0D2XWL8"/>
<dbReference type="InterPro" id="IPR001619">
    <property type="entry name" value="Sec1-like"/>
</dbReference>